<dbReference type="EMBL" id="AAGLNK010000004">
    <property type="protein sequence ID" value="EBP3692487.1"/>
    <property type="molecule type" value="Genomic_DNA"/>
</dbReference>
<dbReference type="SUPFAM" id="SSF56112">
    <property type="entry name" value="Protein kinase-like (PK-like)"/>
    <property type="match status" value="1"/>
</dbReference>
<dbReference type="AlphaFoldDB" id="A0A2I5HHQ4"/>
<dbReference type="EMBL" id="DAAFWY010000016">
    <property type="protein sequence ID" value="HAB1847884.1"/>
    <property type="molecule type" value="Genomic_DNA"/>
</dbReference>
<dbReference type="EMBL" id="DAAFYE010000101">
    <property type="protein sequence ID" value="HAB1993871.1"/>
    <property type="molecule type" value="Genomic_DNA"/>
</dbReference>
<evidence type="ECO:0000313" key="30">
    <source>
        <dbReference type="Proteomes" id="UP000230639"/>
    </source>
</evidence>
<dbReference type="Proteomes" id="UP000254633">
    <property type="component" value="Unassembled WGS sequence"/>
</dbReference>
<sequence>MIIILSAQYVDQDLRAEFGEIPPTFLPVGNKRLYSYQIKNIRNENPDEKICMTLPKNFPIGSWDKQALTEANINIIQIDENFSLGQSIAFCLASACTAEDDDGVIIYYGDTLLRNPVNLQNMGKNVIYTARSDFNYVWMKINDGFESSDAVFCGVLSIGNPQLLIRSLISTNFDFTKSLFKYNETNQFVQEHRSDWLDFGHLNTFYDSKTIVTTERAFNELIINKYFVKKRSQKKKKLHAEANWFSNVPEEMAYYAAMLISHGEEDNGYCYKLEYLYSPTLTELFVYGNHPQAIWGQIINSCFHFIERSYEIRNPGPSVDFYKSLISKNETRLDEFIAANPRFGNVVKDAEGNHFMLKEILAEIHKAINPESRSSFVHGDFCFSNILYDFKKNDIKVIDPRGIDFDGNLSIYGDIRYDLAKILHSAIGKYDYIVSDRFHIQDDGETLILELPESSIDLTKLIKKQFETSSFSYTEILALTATLFLSMLPLHYDHPNRQQAFVATAINLYKELTK</sequence>
<reference evidence="3" key="4">
    <citation type="submission" date="2018-07" db="EMBL/GenBank/DDBJ databases">
        <authorList>
            <consortium name="GenomeTrakr network: Whole genome sequencing for foodborne pathogen traceback"/>
        </authorList>
    </citation>
    <scope>NUCLEOTIDE SEQUENCE</scope>
    <source>
        <strain evidence="3">CFSAN008697</strain>
        <strain evidence="28">CFSAN030538</strain>
        <strain evidence="7">FDA00001986</strain>
        <strain evidence="27">FMA0132</strain>
    </source>
</reference>
<reference evidence="8" key="2">
    <citation type="journal article" date="2018" name="Genome Biol.">
        <title>SKESA: strategic k-mer extension for scrupulous assemblies.</title>
        <authorList>
            <person name="Souvorov A."/>
            <person name="Agarwala R."/>
            <person name="Lipman D.J."/>
        </authorList>
    </citation>
    <scope>NUCLEOTIDE SEQUENCE</scope>
    <source>
        <strain evidence="8">Salmonella enterica</strain>
    </source>
</reference>
<dbReference type="EMBL" id="RSHK01000043">
    <property type="protein sequence ID" value="MIE72734.1"/>
    <property type="molecule type" value="Genomic_DNA"/>
</dbReference>
<organism evidence="2 30">
    <name type="scientific">Salmonella diarizonae</name>
    <dbReference type="NCBI Taxonomy" id="59204"/>
    <lineage>
        <taxon>Bacteria</taxon>
        <taxon>Pseudomonadati</taxon>
        <taxon>Pseudomonadota</taxon>
        <taxon>Gammaproteobacteria</taxon>
        <taxon>Enterobacterales</taxon>
        <taxon>Enterobacteriaceae</taxon>
        <taxon>Salmonella</taxon>
    </lineage>
</organism>
<dbReference type="InterPro" id="IPR002575">
    <property type="entry name" value="Aminoglycoside_PTrfase"/>
</dbReference>
<reference evidence="2 30" key="1">
    <citation type="submission" date="2017-09" db="EMBL/GenBank/DDBJ databases">
        <title>Complete genome of Salmonella enterica subsp. diarizonae isolated from stool of a patient with bacterial enteropathy.</title>
        <authorList>
            <person name="Zhou J."/>
            <person name="Chen Q."/>
            <person name="Guo L."/>
            <person name="Fan J."/>
        </authorList>
    </citation>
    <scope>NUCLEOTIDE SEQUENCE [LARGE SCALE GENOMIC DNA]</scope>
    <source>
        <strain evidence="2 30">HZS154</strain>
    </source>
</reference>
<proteinExistence type="predicted"/>
<evidence type="ECO:0000313" key="4">
    <source>
        <dbReference type="EMBL" id="ECC3912487.1"/>
    </source>
</evidence>
<reference evidence="29 31" key="3">
    <citation type="submission" date="2018-06" db="EMBL/GenBank/DDBJ databases">
        <authorList>
            <consortium name="Pathogen Informatics"/>
            <person name="Doyle S."/>
        </authorList>
    </citation>
    <scope>NUCLEOTIDE SEQUENCE [LARGE SCALE GENOMIC DNA]</scope>
    <source>
        <strain evidence="29 31">NCTC10060</strain>
    </source>
</reference>
<evidence type="ECO:0000313" key="22">
    <source>
        <dbReference type="EMBL" id="HAB5019208.1"/>
    </source>
</evidence>
<dbReference type="EMBL" id="AAIXUH010000036">
    <property type="protein sequence ID" value="ECJ2915727.1"/>
    <property type="molecule type" value="Genomic_DNA"/>
</dbReference>
<evidence type="ECO:0000313" key="20">
    <source>
        <dbReference type="EMBL" id="HAB4722159.1"/>
    </source>
</evidence>
<dbReference type="EMBL" id="DAAQZP010000108">
    <property type="protein sequence ID" value="HAE1597379.1"/>
    <property type="molecule type" value="Genomic_DNA"/>
</dbReference>
<dbReference type="EMBL" id="UGXH01000003">
    <property type="protein sequence ID" value="SUG55277.1"/>
    <property type="molecule type" value="Genomic_DNA"/>
</dbReference>
<accession>A0A2I5HHQ4</accession>
<name>A0A2I5HHQ4_SALDZ</name>
<evidence type="ECO:0000313" key="17">
    <source>
        <dbReference type="EMBL" id="HAB4052553.1"/>
    </source>
</evidence>
<evidence type="ECO:0000313" key="31">
    <source>
        <dbReference type="Proteomes" id="UP000254633"/>
    </source>
</evidence>
<evidence type="ECO:0000313" key="26">
    <source>
        <dbReference type="EMBL" id="HAE1597379.1"/>
    </source>
</evidence>
<dbReference type="InterPro" id="IPR029044">
    <property type="entry name" value="Nucleotide-diphossugar_trans"/>
</dbReference>
<dbReference type="EMBL" id="DAAQXJ010000201">
    <property type="protein sequence ID" value="HAE1267158.1"/>
    <property type="molecule type" value="Genomic_DNA"/>
</dbReference>
<evidence type="ECO:0000313" key="6">
    <source>
        <dbReference type="EMBL" id="ECJ4377826.1"/>
    </source>
</evidence>
<dbReference type="EMBL" id="CP075144">
    <property type="protein sequence ID" value="QWJ67834.1"/>
    <property type="molecule type" value="Genomic_DNA"/>
</dbReference>
<dbReference type="EMBL" id="DAAGTE010000143">
    <property type="protein sequence ID" value="HAB4459009.1"/>
    <property type="molecule type" value="Genomic_DNA"/>
</dbReference>
<evidence type="ECO:0000313" key="2">
    <source>
        <dbReference type="EMBL" id="ATW55104.1"/>
    </source>
</evidence>
<feature type="domain" description="Aminoglycoside phosphotransferase" evidence="1">
    <location>
        <begin position="357"/>
        <end position="424"/>
    </location>
</feature>
<dbReference type="EMBL" id="AAIYJF010000007">
    <property type="protein sequence ID" value="ECJ4377826.1"/>
    <property type="molecule type" value="Genomic_DNA"/>
</dbReference>
<dbReference type="Proteomes" id="UP000839735">
    <property type="component" value="Unassembled WGS sequence"/>
</dbReference>
<evidence type="ECO:0000313" key="8">
    <source>
        <dbReference type="EMBL" id="HAB1778242.1"/>
    </source>
</evidence>
<dbReference type="EMBL" id="DAAFXY010000125">
    <property type="protein sequence ID" value="HAB1980740.1"/>
    <property type="molecule type" value="Genomic_DNA"/>
</dbReference>
<dbReference type="Pfam" id="PF01636">
    <property type="entry name" value="APH"/>
    <property type="match status" value="1"/>
</dbReference>
<evidence type="ECO:0000313" key="14">
    <source>
        <dbReference type="EMBL" id="HAB3844637.1"/>
    </source>
</evidence>
<dbReference type="EMBL" id="DAAGBA010000150">
    <property type="protein sequence ID" value="HAB2327644.1"/>
    <property type="molecule type" value="Genomic_DNA"/>
</dbReference>
<dbReference type="EMBL" id="DAAGVL010000062">
    <property type="protein sequence ID" value="HAB4722159.1"/>
    <property type="molecule type" value="Genomic_DNA"/>
</dbReference>
<reference evidence="28" key="7">
    <citation type="submission" date="2021-05" db="EMBL/GenBank/DDBJ databases">
        <title>Whole genome PacBio Sequel sequence of Salmonella enterica subsp. enterica.</title>
        <authorList>
            <person name="Hoffmann M."/>
            <person name="Balkey M."/>
            <person name="Luo Y."/>
        </authorList>
    </citation>
    <scope>NUCLEOTIDE SEQUENCE</scope>
    <source>
        <strain evidence="28">CFSAN030538</strain>
    </source>
</reference>
<dbReference type="STRING" id="59204.UQ49_10100"/>
<dbReference type="EMBL" id="DAAGQE010000087">
    <property type="protein sequence ID" value="HAB4102372.1"/>
    <property type="molecule type" value="Genomic_DNA"/>
</dbReference>
<evidence type="ECO:0000313" key="29">
    <source>
        <dbReference type="EMBL" id="SUG55277.1"/>
    </source>
</evidence>
<evidence type="ECO:0000313" key="19">
    <source>
        <dbReference type="EMBL" id="HAB4459009.1"/>
    </source>
</evidence>
<evidence type="ECO:0000313" key="28">
    <source>
        <dbReference type="EMBL" id="QWJ67834.1"/>
    </source>
</evidence>
<evidence type="ECO:0000313" key="25">
    <source>
        <dbReference type="EMBL" id="HAE1476680.1"/>
    </source>
</evidence>
<reference evidence="4" key="5">
    <citation type="submission" date="2018-08" db="EMBL/GenBank/DDBJ databases">
        <authorList>
            <person name="Ashton P.M."/>
            <person name="Dallman T."/>
            <person name="Nair S."/>
            <person name="De Pinna E."/>
            <person name="Peters T."/>
            <person name="Grant K."/>
        </authorList>
    </citation>
    <scope>NUCLEOTIDE SEQUENCE [LARGE SCALE GENOMIC DNA]</scope>
    <source>
        <strain evidence="4">294779</strain>
        <strain evidence="6">474878</strain>
        <strain evidence="5">481463</strain>
    </source>
</reference>
<evidence type="ECO:0000313" key="12">
    <source>
        <dbReference type="EMBL" id="HAB2187376.1"/>
    </source>
</evidence>
<reference evidence="8" key="6">
    <citation type="submission" date="2019-10" db="EMBL/GenBank/DDBJ databases">
        <authorList>
            <consortium name="NCBI Pathogen Detection Project"/>
        </authorList>
    </citation>
    <scope>NUCLEOTIDE SEQUENCE</scope>
    <source>
        <strain evidence="8">Salmonella enterica</strain>
    </source>
</reference>
<dbReference type="EMBL" id="DAAFZM010000056">
    <property type="protein sequence ID" value="HAB2187376.1"/>
    <property type="molecule type" value="Genomic_DNA"/>
</dbReference>
<evidence type="ECO:0000313" key="7">
    <source>
        <dbReference type="EMBL" id="EDD0504070.1"/>
    </source>
</evidence>
<dbReference type="EMBL" id="CP023345">
    <property type="protein sequence ID" value="ATW55104.1"/>
    <property type="molecule type" value="Genomic_DNA"/>
</dbReference>
<dbReference type="Gene3D" id="3.90.550.10">
    <property type="entry name" value="Spore Coat Polysaccharide Biosynthesis Protein SpsA, Chain A"/>
    <property type="match status" value="1"/>
</dbReference>
<evidence type="ECO:0000313" key="18">
    <source>
        <dbReference type="EMBL" id="HAB4102372.1"/>
    </source>
</evidence>
<evidence type="ECO:0000313" key="24">
    <source>
        <dbReference type="EMBL" id="HAE1267158.1"/>
    </source>
</evidence>
<dbReference type="Proteomes" id="UP000230639">
    <property type="component" value="Chromosome"/>
</dbReference>
<dbReference type="EMBL" id="DAAGPC010000104">
    <property type="protein sequence ID" value="HAB3980199.1"/>
    <property type="molecule type" value="Genomic_DNA"/>
</dbReference>
<dbReference type="EMBL" id="AALSXK010000038">
    <property type="protein sequence ID" value="EDD0504070.1"/>
    <property type="molecule type" value="Genomic_DNA"/>
</dbReference>
<evidence type="ECO:0000313" key="23">
    <source>
        <dbReference type="EMBL" id="HAB5843530.1"/>
    </source>
</evidence>
<evidence type="ECO:0000313" key="11">
    <source>
        <dbReference type="EMBL" id="HAB1993871.1"/>
    </source>
</evidence>
<dbReference type="RefSeq" id="WP_023247932.1">
    <property type="nucleotide sequence ID" value="NZ_CP011288.1"/>
</dbReference>
<dbReference type="EMBL" id="AAIBIC010000001">
    <property type="protein sequence ID" value="ECC3912487.1"/>
    <property type="molecule type" value="Genomic_DNA"/>
</dbReference>
<evidence type="ECO:0000313" key="3">
    <source>
        <dbReference type="EMBL" id="EBP3692487.1"/>
    </source>
</evidence>
<dbReference type="EMBL" id="DAAQZS010000042">
    <property type="protein sequence ID" value="HAE1476680.1"/>
    <property type="molecule type" value="Genomic_DNA"/>
</dbReference>
<dbReference type="EMBL" id="DAAGXW010000045">
    <property type="protein sequence ID" value="HAB5019208.1"/>
    <property type="molecule type" value="Genomic_DNA"/>
</dbReference>
<protein>
    <submittedName>
        <fullName evidence="2">Capsular biosynthesis protein</fullName>
    </submittedName>
</protein>
<evidence type="ECO:0000313" key="10">
    <source>
        <dbReference type="EMBL" id="HAB1980740.1"/>
    </source>
</evidence>
<evidence type="ECO:0000313" key="16">
    <source>
        <dbReference type="EMBL" id="HAB3980199.1"/>
    </source>
</evidence>
<dbReference type="SUPFAM" id="SSF53448">
    <property type="entry name" value="Nucleotide-diphospho-sugar transferases"/>
    <property type="match status" value="1"/>
</dbReference>
<dbReference type="EMBL" id="DAAGVM010000211">
    <property type="protein sequence ID" value="HAB4726368.1"/>
    <property type="molecule type" value="Genomic_DNA"/>
</dbReference>
<dbReference type="EMBL" id="DAAGOS010000136">
    <property type="protein sequence ID" value="HAB3926012.1"/>
    <property type="molecule type" value="Genomic_DNA"/>
</dbReference>
<dbReference type="EMBL" id="DAAHFA010000052">
    <property type="protein sequence ID" value="HAB5843530.1"/>
    <property type="molecule type" value="Genomic_DNA"/>
</dbReference>
<evidence type="ECO:0000259" key="1">
    <source>
        <dbReference type="Pfam" id="PF01636"/>
    </source>
</evidence>
<dbReference type="EMBL" id="DAAGPR010000115">
    <property type="protein sequence ID" value="HAB4052553.1"/>
    <property type="molecule type" value="Genomic_DNA"/>
</dbReference>
<dbReference type="EMBL" id="DAAFWI010000068">
    <property type="protein sequence ID" value="HAB1778242.1"/>
    <property type="molecule type" value="Genomic_DNA"/>
</dbReference>
<evidence type="ECO:0000313" key="13">
    <source>
        <dbReference type="EMBL" id="HAB2327644.1"/>
    </source>
</evidence>
<evidence type="ECO:0000313" key="15">
    <source>
        <dbReference type="EMBL" id="HAB3926012.1"/>
    </source>
</evidence>
<evidence type="ECO:0000313" key="5">
    <source>
        <dbReference type="EMBL" id="ECJ2915727.1"/>
    </source>
</evidence>
<dbReference type="EMBL" id="DAAGNY010000040">
    <property type="protein sequence ID" value="HAB3844637.1"/>
    <property type="molecule type" value="Genomic_DNA"/>
</dbReference>
<dbReference type="Proteomes" id="UP000885362">
    <property type="component" value="Unassembled WGS sequence"/>
</dbReference>
<dbReference type="Proteomes" id="UP000839781">
    <property type="component" value="Unassembled WGS sequence"/>
</dbReference>
<evidence type="ECO:0000313" key="21">
    <source>
        <dbReference type="EMBL" id="HAB4726368.1"/>
    </source>
</evidence>
<gene>
    <name evidence="28" type="ORF">ABB53_013670</name>
    <name evidence="7" type="ORF">AH359_22860</name>
    <name evidence="2" type="ORF">CNQ75_11560</name>
    <name evidence="4" type="ORF">CTQ69_00020</name>
    <name evidence="6" type="ORF">DLB95_11190</name>
    <name evidence="27" type="ORF">EL06_25950</name>
    <name evidence="5" type="ORF">FNI27_22750</name>
    <name evidence="24" type="ORF">G2916_22295</name>
    <name evidence="26" type="ORF">G2997_22850</name>
    <name evidence="25" type="ORF">G3A00_22750</name>
    <name evidence="22" type="ORF">GB016_22530</name>
    <name evidence="10" type="ORF">GB034_22760</name>
    <name evidence="11" type="ORF">GB088_22770</name>
    <name evidence="23" type="ORF">GB246_22765</name>
    <name evidence="13" type="ORF">GB337_22510</name>
    <name evidence="12" type="ORF">GB348_22855</name>
    <name evidence="15" type="ORF">GBV97_22310</name>
    <name evidence="14" type="ORF">GBW00_22500</name>
    <name evidence="16" type="ORF">GBX19_22335</name>
    <name evidence="8" type="ORF">GBY11_22740</name>
    <name evidence="18" type="ORF">GBY15_22655</name>
    <name evidence="17" type="ORF">GBY29_22850</name>
    <name evidence="19" type="ORF">GBY49_22500</name>
    <name evidence="9" type="ORF">GBZ10_15820</name>
    <name evidence="20" type="ORF">GBZ37_22865</name>
    <name evidence="21" type="ORF">GBZ41_22215</name>
    <name evidence="29" type="ORF">NCTC10060_02406</name>
    <name evidence="3" type="ORF">PG27_04260</name>
</gene>
<evidence type="ECO:0000313" key="9">
    <source>
        <dbReference type="EMBL" id="HAB1847884.1"/>
    </source>
</evidence>
<dbReference type="InterPro" id="IPR011009">
    <property type="entry name" value="Kinase-like_dom_sf"/>
</dbReference>
<evidence type="ECO:0000313" key="27">
    <source>
        <dbReference type="EMBL" id="MIE72734.1"/>
    </source>
</evidence>